<evidence type="ECO:0000256" key="4">
    <source>
        <dbReference type="ARBA" id="ARBA00023004"/>
    </source>
</evidence>
<keyword evidence="3" id="KW-0560">Oxidoreductase</keyword>
<reference evidence="6 7" key="1">
    <citation type="submission" date="2015-09" db="EMBL/GenBank/DDBJ databases">
        <authorList>
            <person name="Xu Y."/>
            <person name="Nagy A."/>
            <person name="Liu N.T."/>
            <person name="Nou X."/>
        </authorList>
    </citation>
    <scope>NUCLEOTIDE SEQUENCE [LARGE SCALE GENOMIC DNA]</scope>
    <source>
        <strain evidence="6 7">FC1138</strain>
    </source>
</reference>
<keyword evidence="5" id="KW-0411">Iron-sulfur</keyword>
<dbReference type="GO" id="GO:0016491">
    <property type="term" value="F:oxidoreductase activity"/>
    <property type="evidence" value="ECO:0007669"/>
    <property type="project" value="UniProtKB-KW"/>
</dbReference>
<evidence type="ECO:0000256" key="3">
    <source>
        <dbReference type="ARBA" id="ARBA00023002"/>
    </source>
</evidence>
<dbReference type="SUPFAM" id="SSF51905">
    <property type="entry name" value="FAD/NAD(P)-binding domain"/>
    <property type="match status" value="1"/>
</dbReference>
<dbReference type="Pfam" id="PF12831">
    <property type="entry name" value="FAD_oxidored"/>
    <property type="match status" value="1"/>
</dbReference>
<evidence type="ECO:0000313" key="6">
    <source>
        <dbReference type="EMBL" id="ANH76221.1"/>
    </source>
</evidence>
<dbReference type="PANTHER" id="PTHR43498:SF1">
    <property type="entry name" value="COB--COM HETERODISULFIDE REDUCTASE IRON-SULFUR SUBUNIT A"/>
    <property type="match status" value="1"/>
</dbReference>
<dbReference type="AlphaFoldDB" id="A0AAC9BLC8"/>
<protein>
    <submittedName>
        <fullName evidence="6">FAD dependent oxidoreductase family protein</fullName>
    </submittedName>
</protein>
<evidence type="ECO:0000313" key="7">
    <source>
        <dbReference type="Proteomes" id="UP000077927"/>
    </source>
</evidence>
<keyword evidence="1" id="KW-0004">4Fe-4S</keyword>
<evidence type="ECO:0000256" key="1">
    <source>
        <dbReference type="ARBA" id="ARBA00022485"/>
    </source>
</evidence>
<sequence length="424" mass="45454">MGGGAAGLAAAVTAARQGCRVVLVERYGFCGGGAVAGLSGTVCGLYEASDGNAAPRQLVHGFVDEFIAQMEQRGGLSEPLKYGKTYTRVHEPLAWRETADALLSDAGVTILYHALVTEVLLDGDRIAGAQLYTKEGKVQVRAAVTIDASGDADLVSMAGLPTFMGDGGRVQNPTMIFRLMGVDMERFVAAYGRDTIMPPEVSAQIASANTNGYRLPRAKIWLFPTTRPGELLCNCTRVTGADGRELNAVLYRDFAEAEIEGRLQVREYARFFRNHLAGCEASWVNDTAVQVGVRQTRQAQGVKTLRNADILAGAKFSDGITRSPWPIELHAGDRPRVEWLLNDYYEVPFGCFVPSAGESLLVAGRCLSAEHEAVASARVTAQCFSYGHAVGHAAALAANERINVRSISGEDVRLLLNRDGAGLD</sequence>
<dbReference type="GO" id="GO:0046872">
    <property type="term" value="F:metal ion binding"/>
    <property type="evidence" value="ECO:0007669"/>
    <property type="project" value="UniProtKB-KW"/>
</dbReference>
<accession>A0AAC9BLC8</accession>
<dbReference type="GO" id="GO:0051539">
    <property type="term" value="F:4 iron, 4 sulfur cluster binding"/>
    <property type="evidence" value="ECO:0007669"/>
    <property type="project" value="UniProtKB-KW"/>
</dbReference>
<gene>
    <name evidence="6" type="ORF">ACS15_4730</name>
</gene>
<dbReference type="InterPro" id="IPR039650">
    <property type="entry name" value="HdrA-like"/>
</dbReference>
<name>A0AAC9BLC8_9RALS</name>
<keyword evidence="2" id="KW-0479">Metal-binding</keyword>
<dbReference type="PANTHER" id="PTHR43498">
    <property type="entry name" value="FERREDOXIN:COB-COM HETERODISULFIDE REDUCTASE SUBUNIT A"/>
    <property type="match status" value="1"/>
</dbReference>
<dbReference type="Gene3D" id="3.50.50.60">
    <property type="entry name" value="FAD/NAD(P)-binding domain"/>
    <property type="match status" value="1"/>
</dbReference>
<dbReference type="EMBL" id="CP012606">
    <property type="protein sequence ID" value="ANH76221.1"/>
    <property type="molecule type" value="Genomic_DNA"/>
</dbReference>
<dbReference type="Proteomes" id="UP000077927">
    <property type="component" value="Chromosome 2"/>
</dbReference>
<dbReference type="InterPro" id="IPR036188">
    <property type="entry name" value="FAD/NAD-bd_sf"/>
</dbReference>
<evidence type="ECO:0000256" key="2">
    <source>
        <dbReference type="ARBA" id="ARBA00022723"/>
    </source>
</evidence>
<keyword evidence="4" id="KW-0408">Iron</keyword>
<dbReference type="KEGG" id="rin:ACS15_4730"/>
<evidence type="ECO:0000256" key="5">
    <source>
        <dbReference type="ARBA" id="ARBA00023014"/>
    </source>
</evidence>
<organism evidence="6 7">
    <name type="scientific">Ralstonia insidiosa</name>
    <dbReference type="NCBI Taxonomy" id="190721"/>
    <lineage>
        <taxon>Bacteria</taxon>
        <taxon>Pseudomonadati</taxon>
        <taxon>Pseudomonadota</taxon>
        <taxon>Betaproteobacteria</taxon>
        <taxon>Burkholderiales</taxon>
        <taxon>Burkholderiaceae</taxon>
        <taxon>Ralstonia</taxon>
    </lineage>
</organism>
<proteinExistence type="predicted"/>